<dbReference type="InterPro" id="IPR001763">
    <property type="entry name" value="Rhodanese-like_dom"/>
</dbReference>
<sequence>MTHSRYDRQERLKGFGAAGQERLRQARILVVGAGGLGVPVCQYLNAMGVGTLGIADGDTVEETNLHRQPLYGPEDLGKSKVAVLAEKLHRQNPDTRIDSHATFVLPGNALELLELYDLVVDATDRIPTRYLLDDACAIRGIPWIYGALHGFEGQLSVFNYRGGPTYRCLFPQAPRPGEIPDCNQLGTLGVLPGVIGTLQALEAVKVVCGLGEILSGKLLLFNALDHQSRQIRFSRAKEEGARQLYSASQYLSGFCDQGGSISVAQYRNILRDGTPHTLVDVREAREFKALHIPGSRNIPLLTLEQELGDLDGPAPVYLICETGSRSAQGYQKLKGRLEHAEVHWIAGGVRDLIQEPVKLR</sequence>
<dbReference type="InterPro" id="IPR045886">
    <property type="entry name" value="ThiF/MoeB/HesA"/>
</dbReference>
<keyword evidence="3" id="KW-1185">Reference proteome</keyword>
<dbReference type="Pfam" id="PF00899">
    <property type="entry name" value="ThiF"/>
    <property type="match status" value="1"/>
</dbReference>
<dbReference type="Proteomes" id="UP001206312">
    <property type="component" value="Unassembled WGS sequence"/>
</dbReference>
<dbReference type="SUPFAM" id="SSF69572">
    <property type="entry name" value="Activating enzymes of the ubiquitin-like proteins"/>
    <property type="match status" value="1"/>
</dbReference>
<dbReference type="InterPro" id="IPR000594">
    <property type="entry name" value="ThiF_NAD_FAD-bd"/>
</dbReference>
<dbReference type="EMBL" id="JAMXIB010000001">
    <property type="protein sequence ID" value="MCO5723527.1"/>
    <property type="molecule type" value="Genomic_DNA"/>
</dbReference>
<dbReference type="SMART" id="SM00450">
    <property type="entry name" value="RHOD"/>
    <property type="match status" value="1"/>
</dbReference>
<comment type="caution">
    <text evidence="2">The sequence shown here is derived from an EMBL/GenBank/DDBJ whole genome shotgun (WGS) entry which is preliminary data.</text>
</comment>
<dbReference type="RefSeq" id="WP_252739901.1">
    <property type="nucleotide sequence ID" value="NZ_JAMXIB010000001.1"/>
</dbReference>
<dbReference type="CDD" id="cd00757">
    <property type="entry name" value="ThiF_MoeB_HesA_family"/>
    <property type="match status" value="1"/>
</dbReference>
<evidence type="ECO:0000313" key="3">
    <source>
        <dbReference type="Proteomes" id="UP001206312"/>
    </source>
</evidence>
<accession>A0ABT1AU97</accession>
<dbReference type="InterPro" id="IPR036873">
    <property type="entry name" value="Rhodanese-like_dom_sf"/>
</dbReference>
<evidence type="ECO:0000313" key="2">
    <source>
        <dbReference type="EMBL" id="MCO5723527.1"/>
    </source>
</evidence>
<protein>
    <submittedName>
        <fullName evidence="2">HesA/MoeB/ThiF family protein</fullName>
    </submittedName>
</protein>
<dbReference type="Pfam" id="PF00581">
    <property type="entry name" value="Rhodanese"/>
    <property type="match status" value="1"/>
</dbReference>
<evidence type="ECO:0000259" key="1">
    <source>
        <dbReference type="PROSITE" id="PS50206"/>
    </source>
</evidence>
<dbReference type="Gene3D" id="3.40.50.720">
    <property type="entry name" value="NAD(P)-binding Rossmann-like Domain"/>
    <property type="match status" value="1"/>
</dbReference>
<dbReference type="PANTHER" id="PTHR10953:SF102">
    <property type="entry name" value="ADENYLYLTRANSFERASE AND SULFURTRANSFERASE MOCS3"/>
    <property type="match status" value="1"/>
</dbReference>
<dbReference type="PANTHER" id="PTHR10953">
    <property type="entry name" value="UBIQUITIN-ACTIVATING ENZYME E1"/>
    <property type="match status" value="1"/>
</dbReference>
<dbReference type="Gene3D" id="3.40.250.10">
    <property type="entry name" value="Rhodanese-like domain"/>
    <property type="match status" value="1"/>
</dbReference>
<reference evidence="2 3" key="1">
    <citation type="submission" date="2022-06" db="EMBL/GenBank/DDBJ databases">
        <authorList>
            <person name="Xuan X."/>
        </authorList>
    </citation>
    <scope>NUCLEOTIDE SEQUENCE [LARGE SCALE GENOMIC DNA]</scope>
    <source>
        <strain evidence="2 3">2V75</strain>
    </source>
</reference>
<gene>
    <name evidence="2" type="ORF">NG653_01580</name>
</gene>
<dbReference type="InterPro" id="IPR035985">
    <property type="entry name" value="Ubiquitin-activating_enz"/>
</dbReference>
<name>A0ABT1AU97_9FLAO</name>
<proteinExistence type="predicted"/>
<organism evidence="2 3">
    <name type="scientific">Robiginitalea marina</name>
    <dbReference type="NCBI Taxonomy" id="2954105"/>
    <lineage>
        <taxon>Bacteria</taxon>
        <taxon>Pseudomonadati</taxon>
        <taxon>Bacteroidota</taxon>
        <taxon>Flavobacteriia</taxon>
        <taxon>Flavobacteriales</taxon>
        <taxon>Flavobacteriaceae</taxon>
        <taxon>Robiginitalea</taxon>
    </lineage>
</organism>
<feature type="domain" description="Rhodanese" evidence="1">
    <location>
        <begin position="272"/>
        <end position="358"/>
    </location>
</feature>
<dbReference type="PROSITE" id="PS50206">
    <property type="entry name" value="RHODANESE_3"/>
    <property type="match status" value="1"/>
</dbReference>